<feature type="region of interest" description="Disordered" evidence="1">
    <location>
        <begin position="70"/>
        <end position="99"/>
    </location>
</feature>
<feature type="region of interest" description="Disordered" evidence="1">
    <location>
        <begin position="229"/>
        <end position="250"/>
    </location>
</feature>
<dbReference type="RefSeq" id="XP_003170809.1">
    <property type="nucleotide sequence ID" value="XM_003170761.1"/>
</dbReference>
<reference evidence="3" key="1">
    <citation type="journal article" date="2012" name="MBio">
        <title>Comparative genome analysis of Trichophyton rubrum and related dermatophytes reveals candidate genes involved in infection.</title>
        <authorList>
            <person name="Martinez D.A."/>
            <person name="Oliver B.G."/>
            <person name="Graeser Y."/>
            <person name="Goldberg J.M."/>
            <person name="Li W."/>
            <person name="Martinez-Rossi N.M."/>
            <person name="Monod M."/>
            <person name="Shelest E."/>
            <person name="Barton R.C."/>
            <person name="Birch E."/>
            <person name="Brakhage A.A."/>
            <person name="Chen Z."/>
            <person name="Gurr S.J."/>
            <person name="Heiman D."/>
            <person name="Heitman J."/>
            <person name="Kosti I."/>
            <person name="Rossi A."/>
            <person name="Saif S."/>
            <person name="Samalova M."/>
            <person name="Saunders C.W."/>
            <person name="Shea T."/>
            <person name="Summerbell R.C."/>
            <person name="Xu J."/>
            <person name="Young S."/>
            <person name="Zeng Q."/>
            <person name="Birren B.W."/>
            <person name="Cuomo C.A."/>
            <person name="White T.C."/>
        </authorList>
    </citation>
    <scope>NUCLEOTIDE SEQUENCE [LARGE SCALE GENOMIC DNA]</scope>
    <source>
        <strain evidence="3">ATCC MYA-4604 / CBS 118893</strain>
    </source>
</reference>
<evidence type="ECO:0000313" key="2">
    <source>
        <dbReference type="EMBL" id="EFR03801.1"/>
    </source>
</evidence>
<proteinExistence type="predicted"/>
<dbReference type="GeneID" id="10026052"/>
<feature type="region of interest" description="Disordered" evidence="1">
    <location>
        <begin position="417"/>
        <end position="475"/>
    </location>
</feature>
<feature type="compositionally biased region" description="Polar residues" evidence="1">
    <location>
        <begin position="383"/>
        <end position="393"/>
    </location>
</feature>
<dbReference type="Proteomes" id="UP000002669">
    <property type="component" value="Unassembled WGS sequence"/>
</dbReference>
<gene>
    <name evidence="2" type="ORF">MGYG_06800</name>
</gene>
<organism evidence="3">
    <name type="scientific">Arthroderma gypseum (strain ATCC MYA-4604 / CBS 118893)</name>
    <name type="common">Microsporum gypseum</name>
    <dbReference type="NCBI Taxonomy" id="535722"/>
    <lineage>
        <taxon>Eukaryota</taxon>
        <taxon>Fungi</taxon>
        <taxon>Dikarya</taxon>
        <taxon>Ascomycota</taxon>
        <taxon>Pezizomycotina</taxon>
        <taxon>Eurotiomycetes</taxon>
        <taxon>Eurotiomycetidae</taxon>
        <taxon>Onygenales</taxon>
        <taxon>Arthrodermataceae</taxon>
        <taxon>Nannizzia</taxon>
    </lineage>
</organism>
<sequence length="521" mass="57197">MTLHKGRQEPFSIVNPDFDRIHVRQSAYSVDRPSGLRRVVSARVLSPHLDSSESLPSEHSSLYDAFLSSYESEHNNGPPPNAKKDDVESSKTAGASHLQELRTWDSERARCRDRLAVPSLETIFENQSVSTHRAASSRSRLRPCASVDVSLNTKTSYSGVSFRTQLVCWNQYGSKIYSFDDNDIPSFRPRFSCTPLAPRERRHSCSTFSSDGSFEIPRWFNCVVSPAEPTQPIHPPPHRPSTPPGVPSFGSPEALNYDLSSFSRSAPRTGQGSNRSSPQTNRSPAGGERDDDGCGCCGIGFQRAFRETTSYITYQPPERLPPGVLARADDGTLIRGRFGARASGHGIGASACLENHPFHQNHLPIARTKDTDIRLPPPARLRPSTSPNEFGVCVSSTGSPISLPRYRSLLDDHRVLPAPSTPVRVSSAAHTKNPTTPPRPREQMVYSRPVSTSASARNVTSSSRTQHASAPSSSQSGLLRLWNLVSLNVTKCCFGLGADDEHERQRGTQMQQMSSSPTRQP</sequence>
<keyword evidence="3" id="KW-1185">Reference proteome</keyword>
<evidence type="ECO:0000313" key="3">
    <source>
        <dbReference type="Proteomes" id="UP000002669"/>
    </source>
</evidence>
<dbReference type="eggNOG" id="ENOG502RW6U">
    <property type="taxonomic scope" value="Eukaryota"/>
</dbReference>
<dbReference type="AlphaFoldDB" id="E4V186"/>
<evidence type="ECO:0000256" key="1">
    <source>
        <dbReference type="SAM" id="MobiDB-lite"/>
    </source>
</evidence>
<dbReference type="OrthoDB" id="4157036at2759"/>
<protein>
    <submittedName>
        <fullName evidence="2">Uncharacterized protein</fullName>
    </submittedName>
</protein>
<feature type="region of interest" description="Disordered" evidence="1">
    <location>
        <begin position="262"/>
        <end position="290"/>
    </location>
</feature>
<dbReference type="EMBL" id="DS989827">
    <property type="protein sequence ID" value="EFR03801.1"/>
    <property type="molecule type" value="Genomic_DNA"/>
</dbReference>
<name>E4V186_ARTGP</name>
<dbReference type="VEuPathDB" id="FungiDB:MGYG_06800"/>
<feature type="compositionally biased region" description="Pro residues" evidence="1">
    <location>
        <begin position="232"/>
        <end position="246"/>
    </location>
</feature>
<accession>E4V186</accession>
<dbReference type="OMA" id="DCFFVCC"/>
<feature type="compositionally biased region" description="Polar residues" evidence="1">
    <location>
        <begin position="449"/>
        <end position="475"/>
    </location>
</feature>
<dbReference type="HOGENOM" id="CLU_508948_0_0_1"/>
<feature type="region of interest" description="Disordered" evidence="1">
    <location>
        <begin position="372"/>
        <end position="393"/>
    </location>
</feature>
<feature type="compositionally biased region" description="Polar residues" evidence="1">
    <location>
        <begin position="262"/>
        <end position="283"/>
    </location>
</feature>
<dbReference type="InParanoid" id="E4V186"/>